<dbReference type="GO" id="GO:0008324">
    <property type="term" value="F:monoatomic cation transmembrane transporter activity"/>
    <property type="evidence" value="ECO:0007669"/>
    <property type="project" value="InterPro"/>
</dbReference>
<feature type="transmembrane region" description="Helical" evidence="8">
    <location>
        <begin position="449"/>
        <end position="468"/>
    </location>
</feature>
<protein>
    <submittedName>
        <fullName evidence="10">YidE/YbjL duplication</fullName>
    </submittedName>
</protein>
<feature type="transmembrane region" description="Helical" evidence="8">
    <location>
        <begin position="480"/>
        <end position="500"/>
    </location>
</feature>
<feature type="transmembrane region" description="Helical" evidence="8">
    <location>
        <begin position="506"/>
        <end position="530"/>
    </location>
</feature>
<dbReference type="InterPro" id="IPR006037">
    <property type="entry name" value="RCK_C"/>
</dbReference>
<keyword evidence="6 8" id="KW-1133">Transmembrane helix</keyword>
<dbReference type="GO" id="GO:0006813">
    <property type="term" value="P:potassium ion transport"/>
    <property type="evidence" value="ECO:0007669"/>
    <property type="project" value="InterPro"/>
</dbReference>
<dbReference type="Gene3D" id="3.30.70.1450">
    <property type="entry name" value="Regulator of K+ conductance, C-terminal domain"/>
    <property type="match status" value="2"/>
</dbReference>
<dbReference type="NCBIfam" id="TIGR01625">
    <property type="entry name" value="YidE_YbjL_dupl"/>
    <property type="match status" value="2"/>
</dbReference>
<dbReference type="Pfam" id="PF06826">
    <property type="entry name" value="Asp-Al_Ex"/>
    <property type="match status" value="2"/>
</dbReference>
<dbReference type="Pfam" id="PF02080">
    <property type="entry name" value="TrkA_C"/>
    <property type="match status" value="2"/>
</dbReference>
<dbReference type="HOGENOM" id="CLU_035023_3_0_9"/>
<dbReference type="eggNOG" id="COG0569">
    <property type="taxonomic scope" value="Bacteria"/>
</dbReference>
<evidence type="ECO:0000259" key="9">
    <source>
        <dbReference type="PROSITE" id="PS51202"/>
    </source>
</evidence>
<feature type="domain" description="RCK C-terminal" evidence="9">
    <location>
        <begin position="262"/>
        <end position="346"/>
    </location>
</feature>
<evidence type="ECO:0000256" key="1">
    <source>
        <dbReference type="ARBA" id="ARBA00004651"/>
    </source>
</evidence>
<organism evidence="10 11">
    <name type="scientific">Evansella cellulosilytica (strain ATCC 21833 / DSM 2522 / FERM P-1141 / JCM 9156 / N-4)</name>
    <name type="common">Bacillus cellulosilyticus</name>
    <dbReference type="NCBI Taxonomy" id="649639"/>
    <lineage>
        <taxon>Bacteria</taxon>
        <taxon>Bacillati</taxon>
        <taxon>Bacillota</taxon>
        <taxon>Bacilli</taxon>
        <taxon>Bacillales</taxon>
        <taxon>Bacillaceae</taxon>
        <taxon>Evansella</taxon>
    </lineage>
</organism>
<feature type="transmembrane region" description="Helical" evidence="8">
    <location>
        <begin position="356"/>
        <end position="376"/>
    </location>
</feature>
<feature type="transmembrane region" description="Helical" evidence="8">
    <location>
        <begin position="60"/>
        <end position="78"/>
    </location>
</feature>
<keyword evidence="5 8" id="KW-0812">Transmembrane</keyword>
<gene>
    <name evidence="10" type="ordered locus">Bcell_3368</name>
</gene>
<reference evidence="10" key="1">
    <citation type="submission" date="2010-12" db="EMBL/GenBank/DDBJ databases">
        <title>Complete sequence of Bacillus cellulosilyticus DSM 2522.</title>
        <authorList>
            <consortium name="US DOE Joint Genome Institute"/>
            <person name="Lucas S."/>
            <person name="Copeland A."/>
            <person name="Lapidus A."/>
            <person name="Cheng J.-F."/>
            <person name="Bruce D."/>
            <person name="Goodwin L."/>
            <person name="Pitluck S."/>
            <person name="Chertkov O."/>
            <person name="Detter J.C."/>
            <person name="Han C."/>
            <person name="Tapia R."/>
            <person name="Land M."/>
            <person name="Hauser L."/>
            <person name="Jeffries C."/>
            <person name="Kyrpides N."/>
            <person name="Ivanova N."/>
            <person name="Mikhailova N."/>
            <person name="Brumm P."/>
            <person name="Mead D."/>
            <person name="Woyke T."/>
        </authorList>
    </citation>
    <scope>NUCLEOTIDE SEQUENCE [LARGE SCALE GENOMIC DNA]</scope>
    <source>
        <strain evidence="10">DSM 2522</strain>
    </source>
</reference>
<comment type="subcellular location">
    <subcellularLocation>
        <location evidence="1">Cell membrane</location>
        <topology evidence="1">Multi-pass membrane protein</topology>
    </subcellularLocation>
</comment>
<feature type="transmembrane region" description="Helical" evidence="8">
    <location>
        <begin position="149"/>
        <end position="169"/>
    </location>
</feature>
<evidence type="ECO:0000256" key="5">
    <source>
        <dbReference type="ARBA" id="ARBA00022692"/>
    </source>
</evidence>
<dbReference type="PANTHER" id="PTHR30445">
    <property type="entry name" value="K(+)_H(+) ANTIPORTER SUBUNIT KHTT"/>
    <property type="match status" value="1"/>
</dbReference>
<evidence type="ECO:0000256" key="7">
    <source>
        <dbReference type="ARBA" id="ARBA00023136"/>
    </source>
</evidence>
<dbReference type="PROSITE" id="PS51202">
    <property type="entry name" value="RCK_C"/>
    <property type="match status" value="1"/>
</dbReference>
<evidence type="ECO:0000256" key="6">
    <source>
        <dbReference type="ARBA" id="ARBA00022989"/>
    </source>
</evidence>
<name>E6U1W3_EVAC2</name>
<dbReference type="Proteomes" id="UP000001401">
    <property type="component" value="Chromosome"/>
</dbReference>
<dbReference type="AlphaFoldDB" id="E6U1W3"/>
<dbReference type="OrthoDB" id="9155749at2"/>
<dbReference type="PANTHER" id="PTHR30445:SF3">
    <property type="entry name" value="TRANSPORT PROTEIN YIDE-RELATED"/>
    <property type="match status" value="1"/>
</dbReference>
<feature type="transmembrane region" description="Helical" evidence="8">
    <location>
        <begin position="421"/>
        <end position="443"/>
    </location>
</feature>
<keyword evidence="7 8" id="KW-0472">Membrane</keyword>
<feature type="transmembrane region" description="Helical" evidence="8">
    <location>
        <begin position="12"/>
        <end position="29"/>
    </location>
</feature>
<dbReference type="InterPro" id="IPR006512">
    <property type="entry name" value="YidE_YbjL"/>
</dbReference>
<evidence type="ECO:0000256" key="3">
    <source>
        <dbReference type="ARBA" id="ARBA00022448"/>
    </source>
</evidence>
<evidence type="ECO:0000313" key="11">
    <source>
        <dbReference type="Proteomes" id="UP000001401"/>
    </source>
</evidence>
<keyword evidence="4" id="KW-1003">Cell membrane</keyword>
<dbReference type="EMBL" id="CP002394">
    <property type="protein sequence ID" value="ADU31610.1"/>
    <property type="molecule type" value="Genomic_DNA"/>
</dbReference>
<comment type="similarity">
    <text evidence="2">Belongs to the AAE transporter (TC 2.A.81) family.</text>
</comment>
<dbReference type="InterPro" id="IPR050144">
    <property type="entry name" value="AAE_transporter"/>
</dbReference>
<evidence type="ECO:0000256" key="8">
    <source>
        <dbReference type="SAM" id="Phobius"/>
    </source>
</evidence>
<dbReference type="eggNOG" id="COG2985">
    <property type="taxonomic scope" value="Bacteria"/>
</dbReference>
<evidence type="ECO:0000256" key="4">
    <source>
        <dbReference type="ARBA" id="ARBA00022475"/>
    </source>
</evidence>
<keyword evidence="3" id="KW-0813">Transport</keyword>
<evidence type="ECO:0000313" key="10">
    <source>
        <dbReference type="EMBL" id="ADU31610.1"/>
    </source>
</evidence>
<sequence length="531" mass="57113">MDVLSFLEDPLVLIFVILLLGSVLGQLSIKGLNLGASGVLLAAMVFGHFGYIIPSTVQNLGLSLFIVAVGLQAGPRFFKMIKSTGIVFGILGFLIVLIASITTIIVAQVFQLSAPLSIGLMTGALTSTPGLAAALEATNDPIASVGYGIAYPFGVIAVVLFIQLLPRMLKTDLKKDLKRTTGPVKHKGSPKSKMFKVENEQLHKKTLKELKLNQNSSVVISKVIRGDRSFLGRNDTVILKGDELIAVGFSEDLDTLKEKVGSEVRTRIEYKDNLKIKKIPVESEELIGKNLREIKLRANYGVNVTRMERGGFEFNQNPSWRFERGDILTVVGSERRLKLVENLFGKRQHSETNVHILSLSLILLLGIFVGMIPITIPGIGSMTLGVAGGPLFVAILIGHFGKLGPIHARFYQPSNRVIRDLGLVLFLAGAGTNAGSGLVEVVINEGFRLIIGGAIITIVPIFLGYFIAKKLFKLSIIHSLGALCGGMTSTPGLGACNNLIDTDDPAIAYAAAYPFALFFVALAAQVLALIL</sequence>
<evidence type="ECO:0000256" key="2">
    <source>
        <dbReference type="ARBA" id="ARBA00009854"/>
    </source>
</evidence>
<feature type="transmembrane region" description="Helical" evidence="8">
    <location>
        <begin position="382"/>
        <end position="400"/>
    </location>
</feature>
<accession>E6U1W3</accession>
<dbReference type="STRING" id="649639.Bcell_3368"/>
<dbReference type="InterPro" id="IPR036721">
    <property type="entry name" value="RCK_C_sf"/>
</dbReference>
<dbReference type="SUPFAM" id="SSF116726">
    <property type="entry name" value="TrkA C-terminal domain-like"/>
    <property type="match status" value="2"/>
</dbReference>
<keyword evidence="11" id="KW-1185">Reference proteome</keyword>
<feature type="transmembrane region" description="Helical" evidence="8">
    <location>
        <begin position="85"/>
        <end position="110"/>
    </location>
</feature>
<dbReference type="KEGG" id="bco:Bcell_3368"/>
<proteinExistence type="inferred from homology"/>
<dbReference type="GO" id="GO:0005886">
    <property type="term" value="C:plasma membrane"/>
    <property type="evidence" value="ECO:0007669"/>
    <property type="project" value="UniProtKB-SubCell"/>
</dbReference>
<dbReference type="RefSeq" id="WP_013489941.1">
    <property type="nucleotide sequence ID" value="NC_014829.1"/>
</dbReference>